<evidence type="ECO:0000313" key="2">
    <source>
        <dbReference type="EMBL" id="EKC76142.1"/>
    </source>
</evidence>
<name>K1TSZ3_9ZZZZ</name>
<dbReference type="InterPro" id="IPR002347">
    <property type="entry name" value="SDR_fam"/>
</dbReference>
<dbReference type="Gene3D" id="3.40.50.720">
    <property type="entry name" value="NAD(P)-binding Rossmann-like Domain"/>
    <property type="match status" value="1"/>
</dbReference>
<dbReference type="CDD" id="cd05233">
    <property type="entry name" value="SDR_c"/>
    <property type="match status" value="1"/>
</dbReference>
<comment type="caution">
    <text evidence="2">The sequence shown here is derived from an EMBL/GenBank/DDBJ whole genome shotgun (WGS) entry which is preliminary data.</text>
</comment>
<organism evidence="2">
    <name type="scientific">human gut metagenome</name>
    <dbReference type="NCBI Taxonomy" id="408170"/>
    <lineage>
        <taxon>unclassified sequences</taxon>
        <taxon>metagenomes</taxon>
        <taxon>organismal metagenomes</taxon>
    </lineage>
</organism>
<dbReference type="PANTHER" id="PTHR42879">
    <property type="entry name" value="3-OXOACYL-(ACYL-CARRIER-PROTEIN) REDUCTASE"/>
    <property type="match status" value="1"/>
</dbReference>
<dbReference type="Pfam" id="PF13561">
    <property type="entry name" value="adh_short_C2"/>
    <property type="match status" value="1"/>
</dbReference>
<gene>
    <name evidence="2" type="ORF">OBE_01012</name>
</gene>
<dbReference type="InterPro" id="IPR036291">
    <property type="entry name" value="NAD(P)-bd_dom_sf"/>
</dbReference>
<protein>
    <submittedName>
        <fullName evidence="2">3-oxoacyl-[acyl-carrier-protein] reductase</fullName>
    </submittedName>
</protein>
<dbReference type="FunFam" id="3.40.50.720:FF:000084">
    <property type="entry name" value="Short-chain dehydrogenase reductase"/>
    <property type="match status" value="1"/>
</dbReference>
<dbReference type="InterPro" id="IPR050259">
    <property type="entry name" value="SDR"/>
</dbReference>
<dbReference type="AlphaFoldDB" id="K1TSZ3"/>
<dbReference type="SUPFAM" id="SSF51735">
    <property type="entry name" value="NAD(P)-binding Rossmann-fold domains"/>
    <property type="match status" value="1"/>
</dbReference>
<sequence>MNKVALVTGASKGVGKAIVIELAKRHIDVVINYLHSENEAKNLAEFINKNYGVSSLVIKADVGKEDEVENMFQQIAEKYQKLDYLINNAAIANDSVFLDKTKEDFLNVYSTNLVGPFLCSKHAHKLMPKTGCIVNISSTNAIDTFYTYSADYDCSKAALISLSNNLAVELAPIRVNTVAPGWINTSMNKDLEEEFCCEEKKKILLNRFAEPNEVAKVVSFLCSEDASYINKSVIRVDGGFYE</sequence>
<dbReference type="PANTHER" id="PTHR42879:SF2">
    <property type="entry name" value="3-OXOACYL-[ACYL-CARRIER-PROTEIN] REDUCTASE FABG"/>
    <property type="match status" value="1"/>
</dbReference>
<dbReference type="EMBL" id="AJWZ01000670">
    <property type="protein sequence ID" value="EKC76142.1"/>
    <property type="molecule type" value="Genomic_DNA"/>
</dbReference>
<accession>K1TSZ3</accession>
<evidence type="ECO:0000256" key="1">
    <source>
        <dbReference type="ARBA" id="ARBA00006484"/>
    </source>
</evidence>
<proteinExistence type="inferred from homology"/>
<dbReference type="PRINTS" id="PR00081">
    <property type="entry name" value="GDHRDH"/>
</dbReference>
<reference evidence="2" key="1">
    <citation type="journal article" date="2013" name="Environ. Microbiol.">
        <title>Microbiota from the distal guts of lean and obese adolescents exhibit partial functional redundancy besides clear differences in community structure.</title>
        <authorList>
            <person name="Ferrer M."/>
            <person name="Ruiz A."/>
            <person name="Lanza F."/>
            <person name="Haange S.B."/>
            <person name="Oberbach A."/>
            <person name="Till H."/>
            <person name="Bargiela R."/>
            <person name="Campoy C."/>
            <person name="Segura M.T."/>
            <person name="Richter M."/>
            <person name="von Bergen M."/>
            <person name="Seifert J."/>
            <person name="Suarez A."/>
        </authorList>
    </citation>
    <scope>NUCLEOTIDE SEQUENCE</scope>
</reference>
<comment type="similarity">
    <text evidence="1">Belongs to the short-chain dehydrogenases/reductases (SDR) family.</text>
</comment>
<dbReference type="PRINTS" id="PR00080">
    <property type="entry name" value="SDRFAMILY"/>
</dbReference>